<sequence length="30" mass="3520">MELNDAVSLMFLFGSFLLALLTYIRNDRKK</sequence>
<feature type="transmembrane region" description="Helical" evidence="1">
    <location>
        <begin position="6"/>
        <end position="24"/>
    </location>
</feature>
<proteinExistence type="predicted"/>
<comment type="caution">
    <text evidence="2">The sequence shown here is derived from an EMBL/GenBank/DDBJ whole genome shotgun (WGS) entry which is preliminary data.</text>
</comment>
<reference evidence="3" key="1">
    <citation type="journal article" date="2019" name="Int. J. Syst. Evol. Microbiol.">
        <title>The Global Catalogue of Microorganisms (GCM) 10K type strain sequencing project: providing services to taxonomists for standard genome sequencing and annotation.</title>
        <authorList>
            <consortium name="The Broad Institute Genomics Platform"/>
            <consortium name="The Broad Institute Genome Sequencing Center for Infectious Disease"/>
            <person name="Wu L."/>
            <person name="Ma J."/>
        </authorList>
    </citation>
    <scope>NUCLEOTIDE SEQUENCE [LARGE SCALE GENOMIC DNA]</scope>
    <source>
        <strain evidence="3">KCTC 3950</strain>
    </source>
</reference>
<name>A0ABW5PAH3_9BACL</name>
<dbReference type="InterPro" id="IPR031616">
    <property type="entry name" value="BsrE-like"/>
</dbReference>
<protein>
    <submittedName>
        <fullName evidence="2">Holin-like toxin</fullName>
    </submittedName>
</protein>
<gene>
    <name evidence="2" type="ORF">ACFSUF_07135</name>
</gene>
<dbReference type="Proteomes" id="UP001597541">
    <property type="component" value="Unassembled WGS sequence"/>
</dbReference>
<dbReference type="RefSeq" id="WP_377601507.1">
    <property type="nucleotide sequence ID" value="NZ_JBHUME010000005.1"/>
</dbReference>
<dbReference type="EMBL" id="JBHUME010000005">
    <property type="protein sequence ID" value="MFD2612203.1"/>
    <property type="molecule type" value="Genomic_DNA"/>
</dbReference>
<organism evidence="2 3">
    <name type="scientific">Paenibacillus gansuensis</name>
    <dbReference type="NCBI Taxonomy" id="306542"/>
    <lineage>
        <taxon>Bacteria</taxon>
        <taxon>Bacillati</taxon>
        <taxon>Bacillota</taxon>
        <taxon>Bacilli</taxon>
        <taxon>Bacillales</taxon>
        <taxon>Paenibacillaceae</taxon>
        <taxon>Paenibacillus</taxon>
    </lineage>
</organism>
<evidence type="ECO:0000313" key="2">
    <source>
        <dbReference type="EMBL" id="MFD2612203.1"/>
    </source>
</evidence>
<keyword evidence="1" id="KW-1133">Transmembrane helix</keyword>
<evidence type="ECO:0000313" key="3">
    <source>
        <dbReference type="Proteomes" id="UP001597541"/>
    </source>
</evidence>
<accession>A0ABW5PAH3</accession>
<dbReference type="Pfam" id="PF16935">
    <property type="entry name" value="Hol_Tox"/>
    <property type="match status" value="1"/>
</dbReference>
<keyword evidence="1" id="KW-0472">Membrane</keyword>
<keyword evidence="3" id="KW-1185">Reference proteome</keyword>
<evidence type="ECO:0000256" key="1">
    <source>
        <dbReference type="SAM" id="Phobius"/>
    </source>
</evidence>
<keyword evidence="1" id="KW-0812">Transmembrane</keyword>